<dbReference type="EMBL" id="VEVO01000001">
    <property type="protein sequence ID" value="KAF0046473.1"/>
    <property type="molecule type" value="Genomic_DNA"/>
</dbReference>
<sequence>MKRATRGVKKDSYTSAVLLLVSSMTVGITVNVDKKCTGSDSNVLAVVHRTICAVDSHPVILPRENSSPVIDSLLVRDRQIVAAAFVAISYLNPADLVRHYQSEPSSQFYSSSHLKNCGGLASNADEDREENTDPPVIVYGVKRLVKPVEKKTNI</sequence>
<protein>
    <submittedName>
        <fullName evidence="1">Uncharacterized protein</fullName>
    </submittedName>
</protein>
<reference evidence="1 2" key="1">
    <citation type="submission" date="2019-06" db="EMBL/GenBank/DDBJ databases">
        <title>Draft genomes of female and male turbot (Scophthalmus maximus).</title>
        <authorList>
            <person name="Xu H."/>
            <person name="Xu X.-W."/>
            <person name="Shao C."/>
            <person name="Chen S."/>
        </authorList>
    </citation>
    <scope>NUCLEOTIDE SEQUENCE [LARGE SCALE GENOMIC DNA]</scope>
    <source>
        <strain evidence="1">Ysfricsl-2016a</strain>
        <tissue evidence="1">Blood</tissue>
    </source>
</reference>
<dbReference type="AlphaFoldDB" id="A0A6A4TK87"/>
<organism evidence="1 2">
    <name type="scientific">Scophthalmus maximus</name>
    <name type="common">Turbot</name>
    <name type="synonym">Psetta maxima</name>
    <dbReference type="NCBI Taxonomy" id="52904"/>
    <lineage>
        <taxon>Eukaryota</taxon>
        <taxon>Metazoa</taxon>
        <taxon>Chordata</taxon>
        <taxon>Craniata</taxon>
        <taxon>Vertebrata</taxon>
        <taxon>Euteleostomi</taxon>
        <taxon>Actinopterygii</taxon>
        <taxon>Neopterygii</taxon>
        <taxon>Teleostei</taxon>
        <taxon>Neoteleostei</taxon>
        <taxon>Acanthomorphata</taxon>
        <taxon>Carangaria</taxon>
        <taxon>Pleuronectiformes</taxon>
        <taxon>Pleuronectoidei</taxon>
        <taxon>Scophthalmidae</taxon>
        <taxon>Scophthalmus</taxon>
    </lineage>
</organism>
<dbReference type="Proteomes" id="UP000438429">
    <property type="component" value="Unassembled WGS sequence"/>
</dbReference>
<name>A0A6A4TK87_SCOMX</name>
<comment type="caution">
    <text evidence="1">The sequence shown here is derived from an EMBL/GenBank/DDBJ whole genome shotgun (WGS) entry which is preliminary data.</text>
</comment>
<proteinExistence type="predicted"/>
<evidence type="ECO:0000313" key="1">
    <source>
        <dbReference type="EMBL" id="KAF0046473.1"/>
    </source>
</evidence>
<accession>A0A6A4TK87</accession>
<evidence type="ECO:0000313" key="2">
    <source>
        <dbReference type="Proteomes" id="UP000438429"/>
    </source>
</evidence>
<gene>
    <name evidence="1" type="ORF">F2P81_000106</name>
</gene>